<dbReference type="EMBL" id="JAACJS010000015">
    <property type="protein sequence ID" value="NCI52087.1"/>
    <property type="molecule type" value="Genomic_DNA"/>
</dbReference>
<dbReference type="Gene3D" id="2.60.40.2380">
    <property type="match status" value="1"/>
</dbReference>
<keyword evidence="7" id="KW-0067">ATP-binding</keyword>
<keyword evidence="6" id="KW-0418">Kinase</keyword>
<keyword evidence="9" id="KW-0812">Transmembrane</keyword>
<dbReference type="SUPFAM" id="SSF55874">
    <property type="entry name" value="ATPase domain of HSP90 chaperone/DNA topoisomerase II/histidine kinase"/>
    <property type="match status" value="1"/>
</dbReference>
<feature type="chain" id="PRO_5046756859" description="histidine kinase" evidence="10">
    <location>
        <begin position="21"/>
        <end position="622"/>
    </location>
</feature>
<evidence type="ECO:0000256" key="9">
    <source>
        <dbReference type="SAM" id="Phobius"/>
    </source>
</evidence>
<keyword evidence="10" id="KW-0732">Signal</keyword>
<evidence type="ECO:0000256" key="8">
    <source>
        <dbReference type="ARBA" id="ARBA00023012"/>
    </source>
</evidence>
<feature type="transmembrane region" description="Helical" evidence="9">
    <location>
        <begin position="262"/>
        <end position="281"/>
    </location>
</feature>
<keyword evidence="9" id="KW-1133">Transmembrane helix</keyword>
<dbReference type="PROSITE" id="PS50109">
    <property type="entry name" value="HIS_KIN"/>
    <property type="match status" value="1"/>
</dbReference>
<evidence type="ECO:0000313" key="12">
    <source>
        <dbReference type="EMBL" id="NCI52087.1"/>
    </source>
</evidence>
<name>A0ABX0A0H5_9BACT</name>
<feature type="transmembrane region" description="Helical" evidence="9">
    <location>
        <begin position="235"/>
        <end position="255"/>
    </location>
</feature>
<dbReference type="EC" id="2.7.13.3" evidence="2"/>
<evidence type="ECO:0000313" key="13">
    <source>
        <dbReference type="Proteomes" id="UP000753802"/>
    </source>
</evidence>
<dbReference type="PANTHER" id="PTHR24421:SF10">
    <property type="entry name" value="NITRATE_NITRITE SENSOR PROTEIN NARQ"/>
    <property type="match status" value="1"/>
</dbReference>
<dbReference type="Proteomes" id="UP000753802">
    <property type="component" value="Unassembled WGS sequence"/>
</dbReference>
<keyword evidence="4" id="KW-0808">Transferase</keyword>
<reference evidence="12 13" key="1">
    <citation type="submission" date="2020-01" db="EMBL/GenBank/DDBJ databases">
        <title>Genome analysis.</title>
        <authorList>
            <person name="Wu S."/>
            <person name="Wang G."/>
        </authorList>
    </citation>
    <scope>NUCLEOTIDE SEQUENCE [LARGE SCALE GENOMIC DNA]</scope>
    <source>
        <strain evidence="12 13">SYL130</strain>
    </source>
</reference>
<proteinExistence type="predicted"/>
<keyword evidence="8" id="KW-0902">Two-component regulatory system</keyword>
<feature type="transmembrane region" description="Helical" evidence="9">
    <location>
        <begin position="170"/>
        <end position="189"/>
    </location>
</feature>
<evidence type="ECO:0000256" key="10">
    <source>
        <dbReference type="SAM" id="SignalP"/>
    </source>
</evidence>
<feature type="transmembrane region" description="Helical" evidence="9">
    <location>
        <begin position="196"/>
        <end position="215"/>
    </location>
</feature>
<keyword evidence="5" id="KW-0547">Nucleotide-binding</keyword>
<keyword evidence="9" id="KW-0472">Membrane</keyword>
<feature type="transmembrane region" description="Helical" evidence="9">
    <location>
        <begin position="359"/>
        <end position="380"/>
    </location>
</feature>
<organism evidence="12 13">
    <name type="scientific">Sediminibacterium roseum</name>
    <dbReference type="NCBI Taxonomy" id="1978412"/>
    <lineage>
        <taxon>Bacteria</taxon>
        <taxon>Pseudomonadati</taxon>
        <taxon>Bacteroidota</taxon>
        <taxon>Chitinophagia</taxon>
        <taxon>Chitinophagales</taxon>
        <taxon>Chitinophagaceae</taxon>
        <taxon>Sediminibacterium</taxon>
    </lineage>
</organism>
<dbReference type="PANTHER" id="PTHR24421">
    <property type="entry name" value="NITRATE/NITRITE SENSOR PROTEIN NARX-RELATED"/>
    <property type="match status" value="1"/>
</dbReference>
<evidence type="ECO:0000256" key="2">
    <source>
        <dbReference type="ARBA" id="ARBA00012438"/>
    </source>
</evidence>
<comment type="catalytic activity">
    <reaction evidence="1">
        <text>ATP + protein L-histidine = ADP + protein N-phospho-L-histidine.</text>
        <dbReference type="EC" id="2.7.13.3"/>
    </reaction>
</comment>
<dbReference type="Pfam" id="PF07696">
    <property type="entry name" value="7TMR-DISMED2"/>
    <property type="match status" value="1"/>
</dbReference>
<sequence>MHCPRFLLTIIFFAVASSLAAQEKDGFFLYEDSSRQLSPGAALQLFRDGKFNATPAGDNNKGFTRSVFWLAYMNPVDRPADSLLLSIGHNHINRIHFYYADSLPVLQWITGDHYPFAQRPILATGFYFPVQRKGLYLAKIDKANESLQLSFRTYAKTAALAMETRDKTTMAVFTGMLLLLVIFGLYLFIIEKERLYLYYILFISTGWLWVLSNAGYGFEYLWPDAPWFASKARPVFTLVPLIFSMLFLVHYIGGVKLRKIRIAIRILISLIAGSVVLIFFVTEKMHDTDVWLFLQYLIPLNPLFYIVISFGVLIVASWQGNRFAMFYLAANIVLLLSAVLQISFSFGSINRFGHFFSKYGLAVGYVAEAIIITAGLVYRFNRYRLDKEKLLVEMNRRQHENTRILMDVQEAERNHIANQLHDVAGSLLSAAKLNLSSLREKEWSNNRSTSLQLEKTEEAVGLVSDMVRNLSHALSPVMLAQVGFKTALEKVVSIFNVSDQINIHLVVIGFEEYKPAFNNYYTALYGIVYELLNNIVKHSRAKNALLQVMEYDDMFTILAEDDGIGLTGNATEKKPGLGMAGIESKINYFSGSIAFDKVTPSGLIITIEIPISNDAVQDNTGR</sequence>
<feature type="domain" description="Histidine kinase" evidence="11">
    <location>
        <begin position="415"/>
        <end position="613"/>
    </location>
</feature>
<dbReference type="InterPro" id="IPR036890">
    <property type="entry name" value="HATPase_C_sf"/>
</dbReference>
<dbReference type="Gene3D" id="3.30.565.10">
    <property type="entry name" value="Histidine kinase-like ATPase, C-terminal domain"/>
    <property type="match status" value="1"/>
</dbReference>
<evidence type="ECO:0000256" key="3">
    <source>
        <dbReference type="ARBA" id="ARBA00022553"/>
    </source>
</evidence>
<keyword evidence="13" id="KW-1185">Reference proteome</keyword>
<feature type="transmembrane region" description="Helical" evidence="9">
    <location>
        <begin position="323"/>
        <end position="347"/>
    </location>
</feature>
<gene>
    <name evidence="12" type="ORF">GWC95_19335</name>
</gene>
<protein>
    <recommendedName>
        <fullName evidence="2">histidine kinase</fullName>
        <ecNumber evidence="2">2.7.13.3</ecNumber>
    </recommendedName>
</protein>
<feature type="signal peptide" evidence="10">
    <location>
        <begin position="1"/>
        <end position="20"/>
    </location>
</feature>
<feature type="transmembrane region" description="Helical" evidence="9">
    <location>
        <begin position="293"/>
        <end position="316"/>
    </location>
</feature>
<dbReference type="Gene3D" id="1.20.5.1930">
    <property type="match status" value="1"/>
</dbReference>
<evidence type="ECO:0000256" key="6">
    <source>
        <dbReference type="ARBA" id="ARBA00022777"/>
    </source>
</evidence>
<dbReference type="Pfam" id="PF07695">
    <property type="entry name" value="7TMR-DISM_7TM"/>
    <property type="match status" value="1"/>
</dbReference>
<evidence type="ECO:0000256" key="7">
    <source>
        <dbReference type="ARBA" id="ARBA00022840"/>
    </source>
</evidence>
<dbReference type="Pfam" id="PF07730">
    <property type="entry name" value="HisKA_3"/>
    <property type="match status" value="1"/>
</dbReference>
<comment type="caution">
    <text evidence="12">The sequence shown here is derived from an EMBL/GenBank/DDBJ whole genome shotgun (WGS) entry which is preliminary data.</text>
</comment>
<evidence type="ECO:0000256" key="4">
    <source>
        <dbReference type="ARBA" id="ARBA00022679"/>
    </source>
</evidence>
<accession>A0ABX0A0H5</accession>
<dbReference type="InterPro" id="IPR005467">
    <property type="entry name" value="His_kinase_dom"/>
</dbReference>
<dbReference type="RefSeq" id="WP_161820344.1">
    <property type="nucleotide sequence ID" value="NZ_JAACJS010000015.1"/>
</dbReference>
<dbReference type="InterPro" id="IPR011623">
    <property type="entry name" value="7TMR_DISM_rcpt_extracell_dom1"/>
</dbReference>
<evidence type="ECO:0000256" key="5">
    <source>
        <dbReference type="ARBA" id="ARBA00022741"/>
    </source>
</evidence>
<dbReference type="InterPro" id="IPR011622">
    <property type="entry name" value="7TMR_DISM_rcpt_extracell_dom2"/>
</dbReference>
<dbReference type="InterPro" id="IPR011712">
    <property type="entry name" value="Sig_transdc_His_kin_sub3_dim/P"/>
</dbReference>
<evidence type="ECO:0000259" key="11">
    <source>
        <dbReference type="PROSITE" id="PS50109"/>
    </source>
</evidence>
<keyword evidence="3" id="KW-0597">Phosphoprotein</keyword>
<dbReference type="InterPro" id="IPR050482">
    <property type="entry name" value="Sensor_HK_TwoCompSys"/>
</dbReference>
<dbReference type="CDD" id="cd16917">
    <property type="entry name" value="HATPase_UhpB-NarQ-NarX-like"/>
    <property type="match status" value="1"/>
</dbReference>
<evidence type="ECO:0000256" key="1">
    <source>
        <dbReference type="ARBA" id="ARBA00000085"/>
    </source>
</evidence>